<keyword evidence="11" id="KW-1185">Reference proteome</keyword>
<keyword evidence="6 7" id="KW-0472">Membrane</keyword>
<feature type="transmembrane region" description="Helical" evidence="7">
    <location>
        <begin position="116"/>
        <end position="149"/>
    </location>
</feature>
<dbReference type="EMBL" id="JAYWLU010000016">
    <property type="protein sequence ID" value="MEX3595723.1"/>
    <property type="molecule type" value="Genomic_DNA"/>
</dbReference>
<feature type="region of interest" description="Disordered" evidence="8">
    <location>
        <begin position="1"/>
        <end position="44"/>
    </location>
</feature>
<feature type="transmembrane region" description="Helical" evidence="7">
    <location>
        <begin position="235"/>
        <end position="256"/>
    </location>
</feature>
<protein>
    <recommendedName>
        <fullName evidence="7">TVP38/TMEM64 family membrane protein</fullName>
    </recommendedName>
</protein>
<dbReference type="RefSeq" id="WP_368629878.1">
    <property type="nucleotide sequence ID" value="NZ_JAYWLT010000016.1"/>
</dbReference>
<comment type="subcellular location">
    <subcellularLocation>
        <location evidence="1 7">Cell membrane</location>
        <topology evidence="1 7">Multi-pass membrane protein</topology>
    </subcellularLocation>
</comment>
<feature type="transmembrane region" description="Helical" evidence="7">
    <location>
        <begin position="208"/>
        <end position="229"/>
    </location>
</feature>
<evidence type="ECO:0000256" key="1">
    <source>
        <dbReference type="ARBA" id="ARBA00004651"/>
    </source>
</evidence>
<proteinExistence type="inferred from homology"/>
<dbReference type="Pfam" id="PF09335">
    <property type="entry name" value="VTT_dom"/>
    <property type="match status" value="1"/>
</dbReference>
<dbReference type="PANTHER" id="PTHR12677">
    <property type="entry name" value="GOLGI APPARATUS MEMBRANE PROTEIN TVP38-RELATED"/>
    <property type="match status" value="1"/>
</dbReference>
<feature type="transmembrane region" description="Helical" evidence="7">
    <location>
        <begin position="61"/>
        <end position="79"/>
    </location>
</feature>
<accession>A0ABV3V5N2</accession>
<comment type="similarity">
    <text evidence="2 7">Belongs to the TVP38/TMEM64 family.</text>
</comment>
<evidence type="ECO:0000313" key="11">
    <source>
        <dbReference type="Proteomes" id="UP001558481"/>
    </source>
</evidence>
<reference evidence="10 11" key="1">
    <citation type="journal article" date="2024" name="Fungal Genet. Biol.">
        <title>The porcine skin microbiome exhibits broad fungal antagonism.</title>
        <authorList>
            <person name="De La Cruz K.F."/>
            <person name="Townsend E.C."/>
            <person name="Alex Cheong J.Z."/>
            <person name="Salamzade R."/>
            <person name="Liu A."/>
            <person name="Sandstrom S."/>
            <person name="Davila E."/>
            <person name="Huang L."/>
            <person name="Xu K.H."/>
            <person name="Wu S.Y."/>
            <person name="Meudt J.J."/>
            <person name="Shanmuganayagam D."/>
            <person name="Gibson A.L.F."/>
            <person name="Kalan L.R."/>
        </authorList>
    </citation>
    <scope>NUCLEOTIDE SEQUENCE [LARGE SCALE GENOMIC DNA]</scope>
    <source>
        <strain evidence="10 11">LK2625</strain>
    </source>
</reference>
<gene>
    <name evidence="10" type="ORF">VVR66_13465</name>
</gene>
<keyword evidence="3 7" id="KW-1003">Cell membrane</keyword>
<evidence type="ECO:0000256" key="4">
    <source>
        <dbReference type="ARBA" id="ARBA00022692"/>
    </source>
</evidence>
<organism evidence="10 11">
    <name type="scientific">Kocuria carniphila</name>
    <dbReference type="NCBI Taxonomy" id="262208"/>
    <lineage>
        <taxon>Bacteria</taxon>
        <taxon>Bacillati</taxon>
        <taxon>Actinomycetota</taxon>
        <taxon>Actinomycetes</taxon>
        <taxon>Micrococcales</taxon>
        <taxon>Micrococcaceae</taxon>
        <taxon>Kocuria</taxon>
    </lineage>
</organism>
<evidence type="ECO:0000256" key="7">
    <source>
        <dbReference type="RuleBase" id="RU366058"/>
    </source>
</evidence>
<name>A0ABV3V5N2_9MICC</name>
<evidence type="ECO:0000313" key="10">
    <source>
        <dbReference type="EMBL" id="MEX3595723.1"/>
    </source>
</evidence>
<evidence type="ECO:0000259" key="9">
    <source>
        <dbReference type="Pfam" id="PF09335"/>
    </source>
</evidence>
<dbReference type="InterPro" id="IPR015414">
    <property type="entry name" value="TMEM64"/>
</dbReference>
<evidence type="ECO:0000256" key="8">
    <source>
        <dbReference type="SAM" id="MobiDB-lite"/>
    </source>
</evidence>
<keyword evidence="5 7" id="KW-1133">Transmembrane helix</keyword>
<feature type="transmembrane region" description="Helical" evidence="7">
    <location>
        <begin position="91"/>
        <end position="110"/>
    </location>
</feature>
<dbReference type="Proteomes" id="UP001558481">
    <property type="component" value="Unassembled WGS sequence"/>
</dbReference>
<evidence type="ECO:0000256" key="3">
    <source>
        <dbReference type="ARBA" id="ARBA00022475"/>
    </source>
</evidence>
<dbReference type="PANTHER" id="PTHR12677:SF59">
    <property type="entry name" value="GOLGI APPARATUS MEMBRANE PROTEIN TVP38-RELATED"/>
    <property type="match status" value="1"/>
</dbReference>
<feature type="compositionally biased region" description="Polar residues" evidence="8">
    <location>
        <begin position="20"/>
        <end position="35"/>
    </location>
</feature>
<evidence type="ECO:0000256" key="6">
    <source>
        <dbReference type="ARBA" id="ARBA00023136"/>
    </source>
</evidence>
<dbReference type="InterPro" id="IPR032816">
    <property type="entry name" value="VTT_dom"/>
</dbReference>
<evidence type="ECO:0000256" key="5">
    <source>
        <dbReference type="ARBA" id="ARBA00022989"/>
    </source>
</evidence>
<sequence>MSHEPAVSDSSGDESKELTRSTSRASAGQESSETQDAPAASTAVSSDGDSGISWGSFARNAALIVVAVVMLWLFFNVELPPADQLQERLESYGWVSWLVFIGLYAIVALTPIPVTIMAVAGGLIFGVVLGSLFSVIGVLIGSWGAYWLARALGTDAVRKVLGKYSQKIESRLDGAGFEAVCTLRLVPGIPYWPVNYGSGAFGITQRDFLAASVIAVIPGQVSLVALGAFVADPTLFHGTVVVLSWIVVLVMTVWAYKRWKAARR</sequence>
<keyword evidence="4 7" id="KW-0812">Transmembrane</keyword>
<feature type="domain" description="VTT" evidence="9">
    <location>
        <begin position="112"/>
        <end position="228"/>
    </location>
</feature>
<evidence type="ECO:0000256" key="2">
    <source>
        <dbReference type="ARBA" id="ARBA00008640"/>
    </source>
</evidence>
<comment type="caution">
    <text evidence="10">The sequence shown here is derived from an EMBL/GenBank/DDBJ whole genome shotgun (WGS) entry which is preliminary data.</text>
</comment>